<name>A0AB40BQW2_DIOCR</name>
<dbReference type="Proteomes" id="UP001515500">
    <property type="component" value="Chromosome 7"/>
</dbReference>
<evidence type="ECO:0000313" key="1">
    <source>
        <dbReference type="Proteomes" id="UP001515500"/>
    </source>
</evidence>
<dbReference type="AlphaFoldDB" id="A0AB40BQW2"/>
<organism evidence="1 2">
    <name type="scientific">Dioscorea cayennensis subsp. rotundata</name>
    <name type="common">White Guinea yam</name>
    <name type="synonym">Dioscorea rotundata</name>
    <dbReference type="NCBI Taxonomy" id="55577"/>
    <lineage>
        <taxon>Eukaryota</taxon>
        <taxon>Viridiplantae</taxon>
        <taxon>Streptophyta</taxon>
        <taxon>Embryophyta</taxon>
        <taxon>Tracheophyta</taxon>
        <taxon>Spermatophyta</taxon>
        <taxon>Magnoliopsida</taxon>
        <taxon>Liliopsida</taxon>
        <taxon>Dioscoreales</taxon>
        <taxon>Dioscoreaceae</taxon>
        <taxon>Dioscorea</taxon>
    </lineage>
</organism>
<dbReference type="RefSeq" id="XP_039128643.1">
    <property type="nucleotide sequence ID" value="XM_039272709.1"/>
</dbReference>
<accession>A0AB40BQW2</accession>
<sequence>MVIQVESLSLGKNNWFIILLVSKLNPPFGMSYRLSISKILPGCCNNSAKSDIEVKALALIAAMGSIRVLNFQIKTIFIANVDLHKAIMSGDPQHTWRLYPLISSIIDYMSSLGNRQIHIIPRSWMTAAVSLAYHGANSHVLTLFHHGRDLPHWLMKQLNRNGILL</sequence>
<dbReference type="GeneID" id="120264845"/>
<gene>
    <name evidence="2" type="primary">LOC120264845</name>
</gene>
<protein>
    <submittedName>
        <fullName evidence="2">Uncharacterized protein LOC120264845 isoform X2</fullName>
    </submittedName>
</protein>
<reference evidence="2" key="1">
    <citation type="submission" date="2025-08" db="UniProtKB">
        <authorList>
            <consortium name="RefSeq"/>
        </authorList>
    </citation>
    <scope>IDENTIFICATION</scope>
</reference>
<keyword evidence="1" id="KW-1185">Reference proteome</keyword>
<evidence type="ECO:0000313" key="2">
    <source>
        <dbReference type="RefSeq" id="XP_039128643.1"/>
    </source>
</evidence>
<proteinExistence type="predicted"/>